<proteinExistence type="predicted"/>
<protein>
    <submittedName>
        <fullName evidence="2">Glyoxalase family protein</fullName>
    </submittedName>
</protein>
<evidence type="ECO:0000256" key="1">
    <source>
        <dbReference type="SAM" id="MobiDB-lite"/>
    </source>
</evidence>
<sequence>CATASPRWQSPASATAFPCTSSRTAHCSSTITTRRSRSSPARSASRSSPTCRSATASGGCSWGCRTAPPSGSRARWAPRRPRAWGTKPAGASLSSCAPTTSRATTRRSARVACASSSRRGASRTAPGPCSWTCAATGGTSSRRAVP</sequence>
<organism evidence="2">
    <name type="scientific">uncultured Gemmatimonadaceae bacterium</name>
    <dbReference type="NCBI Taxonomy" id="246130"/>
    <lineage>
        <taxon>Bacteria</taxon>
        <taxon>Pseudomonadati</taxon>
        <taxon>Gemmatimonadota</taxon>
        <taxon>Gemmatimonadia</taxon>
        <taxon>Gemmatimonadales</taxon>
        <taxon>Gemmatimonadaceae</taxon>
        <taxon>environmental samples</taxon>
    </lineage>
</organism>
<feature type="compositionally biased region" description="Low complexity" evidence="1">
    <location>
        <begin position="94"/>
        <end position="103"/>
    </location>
</feature>
<reference evidence="2" key="1">
    <citation type="submission" date="2020-02" db="EMBL/GenBank/DDBJ databases">
        <authorList>
            <person name="Meier V. D."/>
        </authorList>
    </citation>
    <scope>NUCLEOTIDE SEQUENCE</scope>
    <source>
        <strain evidence="2">AVDCRST_MAG11</strain>
    </source>
</reference>
<feature type="compositionally biased region" description="Polar residues" evidence="1">
    <location>
        <begin position="1"/>
        <end position="26"/>
    </location>
</feature>
<feature type="non-terminal residue" evidence="2">
    <location>
        <position position="1"/>
    </location>
</feature>
<evidence type="ECO:0000313" key="2">
    <source>
        <dbReference type="EMBL" id="CAA9354507.1"/>
    </source>
</evidence>
<dbReference type="AlphaFoldDB" id="A0A6J4MAR8"/>
<feature type="non-terminal residue" evidence="2">
    <location>
        <position position="146"/>
    </location>
</feature>
<dbReference type="EMBL" id="CADCTU010000796">
    <property type="protein sequence ID" value="CAA9354507.1"/>
    <property type="molecule type" value="Genomic_DNA"/>
</dbReference>
<name>A0A6J4MAR8_9BACT</name>
<accession>A0A6J4MAR8</accession>
<gene>
    <name evidence="2" type="ORF">AVDCRST_MAG11-3729</name>
</gene>
<feature type="compositionally biased region" description="Polar residues" evidence="1">
    <location>
        <begin position="137"/>
        <end position="146"/>
    </location>
</feature>
<feature type="compositionally biased region" description="Low complexity" evidence="1">
    <location>
        <begin position="27"/>
        <end position="57"/>
    </location>
</feature>
<feature type="region of interest" description="Disordered" evidence="1">
    <location>
        <begin position="1"/>
        <end position="146"/>
    </location>
</feature>
<feature type="compositionally biased region" description="Low complexity" evidence="1">
    <location>
        <begin position="110"/>
        <end position="127"/>
    </location>
</feature>